<evidence type="ECO:0000256" key="2">
    <source>
        <dbReference type="ARBA" id="ARBA00022833"/>
    </source>
</evidence>
<keyword evidence="2 4" id="KW-0862">Zinc</keyword>
<evidence type="ECO:0000256" key="4">
    <source>
        <dbReference type="PROSITE-ProRule" id="PRU00125"/>
    </source>
</evidence>
<evidence type="ECO:0000256" key="5">
    <source>
        <dbReference type="SAM" id="MobiDB-lite"/>
    </source>
</evidence>
<dbReference type="PANTHER" id="PTHR24210:SF14">
    <property type="entry name" value="LIM ZINC-BINDING DOMAIN-CONTAINING PROTEIN"/>
    <property type="match status" value="1"/>
</dbReference>
<dbReference type="PROSITE" id="PS00478">
    <property type="entry name" value="LIM_DOMAIN_1"/>
    <property type="match status" value="1"/>
</dbReference>
<evidence type="ECO:0000313" key="8">
    <source>
        <dbReference type="Proteomes" id="UP000799750"/>
    </source>
</evidence>
<proteinExistence type="predicted"/>
<feature type="compositionally biased region" description="Polar residues" evidence="5">
    <location>
        <begin position="93"/>
        <end position="106"/>
    </location>
</feature>
<reference evidence="7" key="1">
    <citation type="journal article" date="2020" name="Stud. Mycol.">
        <title>101 Dothideomycetes genomes: a test case for predicting lifestyles and emergence of pathogens.</title>
        <authorList>
            <person name="Haridas S."/>
            <person name="Albert R."/>
            <person name="Binder M."/>
            <person name="Bloem J."/>
            <person name="Labutti K."/>
            <person name="Salamov A."/>
            <person name="Andreopoulos B."/>
            <person name="Baker S."/>
            <person name="Barry K."/>
            <person name="Bills G."/>
            <person name="Bluhm B."/>
            <person name="Cannon C."/>
            <person name="Castanera R."/>
            <person name="Culley D."/>
            <person name="Daum C."/>
            <person name="Ezra D."/>
            <person name="Gonzalez J."/>
            <person name="Henrissat B."/>
            <person name="Kuo A."/>
            <person name="Liang C."/>
            <person name="Lipzen A."/>
            <person name="Lutzoni F."/>
            <person name="Magnuson J."/>
            <person name="Mondo S."/>
            <person name="Nolan M."/>
            <person name="Ohm R."/>
            <person name="Pangilinan J."/>
            <person name="Park H.-J."/>
            <person name="Ramirez L."/>
            <person name="Alfaro M."/>
            <person name="Sun H."/>
            <person name="Tritt A."/>
            <person name="Yoshinaga Y."/>
            <person name="Zwiers L.-H."/>
            <person name="Turgeon B."/>
            <person name="Goodwin S."/>
            <person name="Spatafora J."/>
            <person name="Crous P."/>
            <person name="Grigoriev I."/>
        </authorList>
    </citation>
    <scope>NUCLEOTIDE SEQUENCE</scope>
    <source>
        <strain evidence="7">CBS 269.34</strain>
    </source>
</reference>
<feature type="domain" description="LIM zinc-binding" evidence="6">
    <location>
        <begin position="653"/>
        <end position="711"/>
    </location>
</feature>
<keyword evidence="1 4" id="KW-0479">Metal-binding</keyword>
<feature type="compositionally biased region" description="Pro residues" evidence="5">
    <location>
        <begin position="273"/>
        <end position="282"/>
    </location>
</feature>
<evidence type="ECO:0000313" key="7">
    <source>
        <dbReference type="EMBL" id="KAF2489646.1"/>
    </source>
</evidence>
<sequence length="732" mass="79142">MATEPRPASMLPAIKCSDCGVEIEIMSMADHVCSKVPSHKPQSPKSRMDRATTFSTGLAAKTSGLLRPNRMPPPPKIDSSAANKPFAPRDQLTPLSSYSDPRSASPISPGYKPKMMRSATSPMPRQFNSSSPDLLSGNMDCPFPPFPTARSATPTRTEPKPKSRNGLQPIPDHRYAEADPLYAPLSPRTTGGASVLKRMNTIAPGPFDARSGREPEKTPPIDKSGLGHRRNATHGSVGSMNAGKVQRASSAGSSRSRSSTLSSNGIVGLPSRPKQPGPPTRPARPEGIDAFLEQLQEQANEHPTRGLTAESRARTFPLRTDSEANVDVPPLPALPPLQRRPTIGSETSDSSSAVSVGLPSNPKSSNGFPPRSASRSGSFSGSRAGMRRDDPPPVPALPVLPNIQTQIPAKPLHTPSDSGSSDDSVANSDIRSATSSRSSPPASEAWGLSRRPSKASAYEPPVQDENRIQRIASPSVDSRTQSPRPLTPETRSDSRNGTTGYNRGMAPEPLMKPRPFPVADGPESPMDPAIQMGLLNQRRPSKPSVLPSPPPPPPSFNFSMSPPKDAPPMVAPQASTPPASRRGTTASKGKCRGCSEPIVGKSVKAADGRLTGRYHKQCFVCKTCRAPFQTADFYVINNFPYCEQHYHQLNGSLCRGCNRGIEGQYLETDQRQKFHSNCFTCNHCRVRLRDDYFEVGGKVFCERHAFHVAQQNNMLGARRNPERRTTRLMMMM</sequence>
<evidence type="ECO:0000256" key="1">
    <source>
        <dbReference type="ARBA" id="ARBA00022723"/>
    </source>
</evidence>
<dbReference type="GO" id="GO:0030695">
    <property type="term" value="F:GTPase regulator activity"/>
    <property type="evidence" value="ECO:0007669"/>
    <property type="project" value="UniProtKB-ARBA"/>
</dbReference>
<protein>
    <recommendedName>
        <fullName evidence="6">LIM zinc-binding domain-containing protein</fullName>
    </recommendedName>
</protein>
<feature type="compositionally biased region" description="Low complexity" evidence="5">
    <location>
        <begin position="367"/>
        <end position="384"/>
    </location>
</feature>
<dbReference type="Pfam" id="PF00412">
    <property type="entry name" value="LIM"/>
    <property type="match status" value="2"/>
</dbReference>
<dbReference type="SMART" id="SM00132">
    <property type="entry name" value="LIM"/>
    <property type="match status" value="2"/>
</dbReference>
<feature type="compositionally biased region" description="Low complexity" evidence="5">
    <location>
        <begin position="431"/>
        <end position="443"/>
    </location>
</feature>
<feature type="compositionally biased region" description="Low complexity" evidence="5">
    <location>
        <begin position="247"/>
        <end position="263"/>
    </location>
</feature>
<dbReference type="AlphaFoldDB" id="A0A6A6QCA9"/>
<name>A0A6A6QCA9_9PEZI</name>
<organism evidence="7 8">
    <name type="scientific">Lophium mytilinum</name>
    <dbReference type="NCBI Taxonomy" id="390894"/>
    <lineage>
        <taxon>Eukaryota</taxon>
        <taxon>Fungi</taxon>
        <taxon>Dikarya</taxon>
        <taxon>Ascomycota</taxon>
        <taxon>Pezizomycotina</taxon>
        <taxon>Dothideomycetes</taxon>
        <taxon>Pleosporomycetidae</taxon>
        <taxon>Mytilinidiales</taxon>
        <taxon>Mytilinidiaceae</taxon>
        <taxon>Lophium</taxon>
    </lineage>
</organism>
<feature type="compositionally biased region" description="Basic and acidic residues" evidence="5">
    <location>
        <begin position="210"/>
        <end position="220"/>
    </location>
</feature>
<dbReference type="InterPro" id="IPR001781">
    <property type="entry name" value="Znf_LIM"/>
</dbReference>
<feature type="domain" description="LIM zinc-binding" evidence="6">
    <location>
        <begin position="589"/>
        <end position="652"/>
    </location>
</feature>
<feature type="compositionally biased region" description="Polar residues" evidence="5">
    <location>
        <begin position="118"/>
        <end position="133"/>
    </location>
</feature>
<evidence type="ECO:0000259" key="6">
    <source>
        <dbReference type="PROSITE" id="PS50023"/>
    </source>
</evidence>
<feature type="region of interest" description="Disordered" evidence="5">
    <location>
        <begin position="57"/>
        <end position="591"/>
    </location>
</feature>
<dbReference type="PANTHER" id="PTHR24210">
    <property type="entry name" value="LIM DOMAIN-CONTAINING PROTEIN"/>
    <property type="match status" value="1"/>
</dbReference>
<feature type="compositionally biased region" description="Polar residues" evidence="5">
    <location>
        <begin position="573"/>
        <end position="587"/>
    </location>
</feature>
<dbReference type="FunFam" id="2.10.110.10:FF:000105">
    <property type="entry name" value="Similar to LIM domain-containing protein"/>
    <property type="match status" value="1"/>
</dbReference>
<dbReference type="CDD" id="cd09397">
    <property type="entry name" value="LIM1_UF1"/>
    <property type="match status" value="1"/>
</dbReference>
<accession>A0A6A6QCA9</accession>
<feature type="compositionally biased region" description="Low complexity" evidence="5">
    <location>
        <begin position="345"/>
        <end position="360"/>
    </location>
</feature>
<keyword evidence="3 4" id="KW-0440">LIM domain</keyword>
<dbReference type="OrthoDB" id="1112565at2759"/>
<feature type="compositionally biased region" description="Polar residues" evidence="5">
    <location>
        <begin position="415"/>
        <end position="430"/>
    </location>
</feature>
<dbReference type="PROSITE" id="PS50023">
    <property type="entry name" value="LIM_DOMAIN_2"/>
    <property type="match status" value="2"/>
</dbReference>
<dbReference type="GO" id="GO:0046872">
    <property type="term" value="F:metal ion binding"/>
    <property type="evidence" value="ECO:0007669"/>
    <property type="project" value="UniProtKB-KW"/>
</dbReference>
<dbReference type="Proteomes" id="UP000799750">
    <property type="component" value="Unassembled WGS sequence"/>
</dbReference>
<dbReference type="SUPFAM" id="SSF57716">
    <property type="entry name" value="Glucocorticoid receptor-like (DNA-binding domain)"/>
    <property type="match status" value="1"/>
</dbReference>
<dbReference type="CDD" id="cd08368">
    <property type="entry name" value="LIM"/>
    <property type="match status" value="1"/>
</dbReference>
<gene>
    <name evidence="7" type="ORF">BU16DRAFT_566752</name>
</gene>
<dbReference type="InterPro" id="IPR017351">
    <property type="entry name" value="PINCH-1-4-like"/>
</dbReference>
<dbReference type="Gene3D" id="2.10.110.10">
    <property type="entry name" value="Cysteine Rich Protein"/>
    <property type="match status" value="2"/>
</dbReference>
<keyword evidence="8" id="KW-1185">Reference proteome</keyword>
<feature type="compositionally biased region" description="Pro residues" evidence="5">
    <location>
        <begin position="546"/>
        <end position="555"/>
    </location>
</feature>
<dbReference type="EMBL" id="MU004198">
    <property type="protein sequence ID" value="KAF2489646.1"/>
    <property type="molecule type" value="Genomic_DNA"/>
</dbReference>
<evidence type="ECO:0000256" key="3">
    <source>
        <dbReference type="ARBA" id="ARBA00023038"/>
    </source>
</evidence>
<feature type="compositionally biased region" description="Polar residues" evidence="5">
    <location>
        <begin position="475"/>
        <end position="484"/>
    </location>
</feature>